<evidence type="ECO:0000313" key="6">
    <source>
        <dbReference type="EMBL" id="EFL26916.1"/>
    </source>
</evidence>
<accession>D9WAH5</accession>
<dbReference type="PANTHER" id="PTHR30537">
    <property type="entry name" value="HTH-TYPE TRANSCRIPTIONAL REGULATOR"/>
    <property type="match status" value="1"/>
</dbReference>
<evidence type="ECO:0000259" key="5">
    <source>
        <dbReference type="PROSITE" id="PS50931"/>
    </source>
</evidence>
<feature type="domain" description="HTH lysR-type" evidence="5">
    <location>
        <begin position="23"/>
        <end position="80"/>
    </location>
</feature>
<dbReference type="GO" id="GO:0003700">
    <property type="term" value="F:DNA-binding transcription factor activity"/>
    <property type="evidence" value="ECO:0007669"/>
    <property type="project" value="InterPro"/>
</dbReference>
<dbReference type="PROSITE" id="PS50931">
    <property type="entry name" value="HTH_LYSR"/>
    <property type="match status" value="1"/>
</dbReference>
<keyword evidence="7" id="KW-1185">Reference proteome</keyword>
<dbReference type="Gene3D" id="3.40.190.10">
    <property type="entry name" value="Periplasmic binding protein-like II"/>
    <property type="match status" value="2"/>
</dbReference>
<dbReference type="InterPro" id="IPR005119">
    <property type="entry name" value="LysR_subst-bd"/>
</dbReference>
<dbReference type="PANTHER" id="PTHR30537:SF74">
    <property type="entry name" value="HTH-TYPE TRANSCRIPTIONAL REGULATOR TRPI"/>
    <property type="match status" value="1"/>
</dbReference>
<keyword evidence="3" id="KW-0238">DNA-binding</keyword>
<proteinExistence type="inferred from homology"/>
<dbReference type="InterPro" id="IPR058163">
    <property type="entry name" value="LysR-type_TF_proteobact-type"/>
</dbReference>
<dbReference type="GO" id="GO:0043565">
    <property type="term" value="F:sequence-specific DNA binding"/>
    <property type="evidence" value="ECO:0007669"/>
    <property type="project" value="TreeGrafter"/>
</dbReference>
<dbReference type="Gene3D" id="1.10.10.10">
    <property type="entry name" value="Winged helix-like DNA-binding domain superfamily/Winged helix DNA-binding domain"/>
    <property type="match status" value="1"/>
</dbReference>
<comment type="similarity">
    <text evidence="1">Belongs to the LysR transcriptional regulatory family.</text>
</comment>
<evidence type="ECO:0000313" key="7">
    <source>
        <dbReference type="Proteomes" id="UP000003963"/>
    </source>
</evidence>
<dbReference type="InterPro" id="IPR036388">
    <property type="entry name" value="WH-like_DNA-bd_sf"/>
</dbReference>
<dbReference type="SUPFAM" id="SSF53850">
    <property type="entry name" value="Periplasmic binding protein-like II"/>
    <property type="match status" value="1"/>
</dbReference>
<dbReference type="AlphaFoldDB" id="D9WAH5"/>
<organism evidence="6 7">
    <name type="scientific">Streptomyces himastatinicus ATCC 53653</name>
    <dbReference type="NCBI Taxonomy" id="457427"/>
    <lineage>
        <taxon>Bacteria</taxon>
        <taxon>Bacillati</taxon>
        <taxon>Actinomycetota</taxon>
        <taxon>Actinomycetes</taxon>
        <taxon>Kitasatosporales</taxon>
        <taxon>Streptomycetaceae</taxon>
        <taxon>Streptomyces</taxon>
        <taxon>Streptomyces violaceusniger group</taxon>
    </lineage>
</organism>
<protein>
    <submittedName>
        <fullName evidence="6">LysR family transcriptional regulator</fullName>
    </submittedName>
</protein>
<evidence type="ECO:0000256" key="1">
    <source>
        <dbReference type="ARBA" id="ARBA00009437"/>
    </source>
</evidence>
<sequence length="325" mass="35455">MLLAPCPAQRAPRSVPAVRTPLPPLPGLLAYEATARLGSIAAAADELGLSASAVSQRIRVLETQLGIALFERQARSIRLTPMGQAYLPTVRGAFDDLSAGTTGLFGPAGRGRLTVRVQVSYAMTWLMPRLPDFHDDYPHIDLRVVTAIWANEVPPHEVDLEIRHGNGRWAGFTADLLHEDQAVVVGSPAHLEAYGPLTGPADLEQRPRVHVIGYDDLWQRLFPHTPPPSRGAEATITLDTTVAATQFAASGLHCALVPERFARAAVRDGRLVVLHDRLVPLRQAHYLLQREGKGEGEAHMSPEGRTFVQWLIRQDIEDPPLQPGG</sequence>
<dbReference type="EMBL" id="GG657754">
    <property type="protein sequence ID" value="EFL26916.1"/>
    <property type="molecule type" value="Genomic_DNA"/>
</dbReference>
<dbReference type="GO" id="GO:0006351">
    <property type="term" value="P:DNA-templated transcription"/>
    <property type="evidence" value="ECO:0007669"/>
    <property type="project" value="TreeGrafter"/>
</dbReference>
<dbReference type="Pfam" id="PF03466">
    <property type="entry name" value="LysR_substrate"/>
    <property type="match status" value="1"/>
</dbReference>
<keyword evidence="2" id="KW-0805">Transcription regulation</keyword>
<name>D9WAH5_9ACTN</name>
<dbReference type="STRING" id="457427.SSOG_06630"/>
<dbReference type="Pfam" id="PF00126">
    <property type="entry name" value="HTH_1"/>
    <property type="match status" value="1"/>
</dbReference>
<dbReference type="SUPFAM" id="SSF46785">
    <property type="entry name" value="Winged helix' DNA-binding domain"/>
    <property type="match status" value="1"/>
</dbReference>
<dbReference type="InterPro" id="IPR000847">
    <property type="entry name" value="LysR_HTH_N"/>
</dbReference>
<evidence type="ECO:0000256" key="2">
    <source>
        <dbReference type="ARBA" id="ARBA00023015"/>
    </source>
</evidence>
<reference evidence="6 7" key="1">
    <citation type="submission" date="2009-02" db="EMBL/GenBank/DDBJ databases">
        <title>Annotation of Streptomyces hygroscopicus strain ATCC 53653.</title>
        <authorList>
            <consortium name="The Broad Institute Genome Sequencing Platform"/>
            <consortium name="Broad Institute Microbial Sequencing Center"/>
            <person name="Fischbach M."/>
            <person name="Godfrey P."/>
            <person name="Ward D."/>
            <person name="Young S."/>
            <person name="Zeng Q."/>
            <person name="Koehrsen M."/>
            <person name="Alvarado L."/>
            <person name="Berlin A.M."/>
            <person name="Bochicchio J."/>
            <person name="Borenstein D."/>
            <person name="Chapman S.B."/>
            <person name="Chen Z."/>
            <person name="Engels R."/>
            <person name="Freedman E."/>
            <person name="Gellesch M."/>
            <person name="Goldberg J."/>
            <person name="Griggs A."/>
            <person name="Gujja S."/>
            <person name="Heilman E.R."/>
            <person name="Heiman D.I."/>
            <person name="Hepburn T.A."/>
            <person name="Howarth C."/>
            <person name="Jen D."/>
            <person name="Larson L."/>
            <person name="Lewis B."/>
            <person name="Mehta T."/>
            <person name="Park D."/>
            <person name="Pearson M."/>
            <person name="Richards J."/>
            <person name="Roberts A."/>
            <person name="Saif S."/>
            <person name="Shea T.D."/>
            <person name="Shenoy N."/>
            <person name="Sisk P."/>
            <person name="Stolte C."/>
            <person name="Sykes S.N."/>
            <person name="Thomson T."/>
            <person name="Walk T."/>
            <person name="White J."/>
            <person name="Yandava C."/>
            <person name="Straight P."/>
            <person name="Clardy J."/>
            <person name="Hung D."/>
            <person name="Kolter R."/>
            <person name="Mekalanos J."/>
            <person name="Walker S."/>
            <person name="Walsh C.T."/>
            <person name="Wieland-Brown L.C."/>
            <person name="Haas B."/>
            <person name="Nusbaum C."/>
            <person name="Birren B."/>
        </authorList>
    </citation>
    <scope>NUCLEOTIDE SEQUENCE [LARGE SCALE GENOMIC DNA]</scope>
    <source>
        <strain evidence="6 7">ATCC 53653</strain>
    </source>
</reference>
<evidence type="ECO:0000256" key="3">
    <source>
        <dbReference type="ARBA" id="ARBA00023125"/>
    </source>
</evidence>
<gene>
    <name evidence="6" type="ORF">SSOG_06630</name>
</gene>
<dbReference type="PRINTS" id="PR00039">
    <property type="entry name" value="HTHLYSR"/>
</dbReference>
<dbReference type="HOGENOM" id="CLU_039613_37_0_11"/>
<keyword evidence="4" id="KW-0804">Transcription</keyword>
<evidence type="ECO:0000256" key="4">
    <source>
        <dbReference type="ARBA" id="ARBA00023163"/>
    </source>
</evidence>
<dbReference type="InterPro" id="IPR036390">
    <property type="entry name" value="WH_DNA-bd_sf"/>
</dbReference>
<dbReference type="Proteomes" id="UP000003963">
    <property type="component" value="Unassembled WGS sequence"/>
</dbReference>